<dbReference type="EMBL" id="KV428020">
    <property type="protein sequence ID" value="KZT41552.1"/>
    <property type="molecule type" value="Genomic_DNA"/>
</dbReference>
<protein>
    <recommendedName>
        <fullName evidence="3">F-box domain-containing protein</fullName>
    </recommendedName>
</protein>
<reference evidence="1 2" key="1">
    <citation type="journal article" date="2016" name="Mol. Biol. Evol.">
        <title>Comparative Genomics of Early-Diverging Mushroom-Forming Fungi Provides Insights into the Origins of Lignocellulose Decay Capabilities.</title>
        <authorList>
            <person name="Nagy L.G."/>
            <person name="Riley R."/>
            <person name="Tritt A."/>
            <person name="Adam C."/>
            <person name="Daum C."/>
            <person name="Floudas D."/>
            <person name="Sun H."/>
            <person name="Yadav J.S."/>
            <person name="Pangilinan J."/>
            <person name="Larsson K.H."/>
            <person name="Matsuura K."/>
            <person name="Barry K."/>
            <person name="Labutti K."/>
            <person name="Kuo R."/>
            <person name="Ohm R.A."/>
            <person name="Bhattacharya S.S."/>
            <person name="Shirouzu T."/>
            <person name="Yoshinaga Y."/>
            <person name="Martin F.M."/>
            <person name="Grigoriev I.V."/>
            <person name="Hibbett D.S."/>
        </authorList>
    </citation>
    <scope>NUCLEOTIDE SEQUENCE [LARGE SCALE GENOMIC DNA]</scope>
    <source>
        <strain evidence="1 2">HHB10207 ss-3</strain>
    </source>
</reference>
<gene>
    <name evidence="1" type="ORF">SISSUDRAFT_1117532</name>
</gene>
<name>A0A166GCX9_9AGAM</name>
<dbReference type="AlphaFoldDB" id="A0A166GCX9"/>
<sequence length="293" mass="33135">MDNIRDILDLSTHLRCLELKFNSFSSDTSFALLLSSLTFPHLRLFSFSLVNYLEDDLEAAPILGGFLVRHPLLEVVNLVGDLESPNWQVWRKSNPLPIMQRFRGDLWYLSMLASSKHLTSIESFTLNLPGNITQRWVHELFELASPFSNVTNFTINIDWPSLQEITLRALAQSFPALQFLDGLAVSDTFLPFMRADIEPMKACLPSLRQLTMYETYGSECSVHDAVRFATASDAEVEDAFRTLPLLFPALSSATHVKVTLPAVRPRKCQIMRMHFSAEGPVVERNAQAAPLNY</sequence>
<organism evidence="1 2">
    <name type="scientific">Sistotremastrum suecicum HHB10207 ss-3</name>
    <dbReference type="NCBI Taxonomy" id="1314776"/>
    <lineage>
        <taxon>Eukaryota</taxon>
        <taxon>Fungi</taxon>
        <taxon>Dikarya</taxon>
        <taxon>Basidiomycota</taxon>
        <taxon>Agaricomycotina</taxon>
        <taxon>Agaricomycetes</taxon>
        <taxon>Sistotremastrales</taxon>
        <taxon>Sistotremastraceae</taxon>
        <taxon>Sistotremastrum</taxon>
    </lineage>
</organism>
<dbReference type="Gene3D" id="3.80.10.10">
    <property type="entry name" value="Ribonuclease Inhibitor"/>
    <property type="match status" value="1"/>
</dbReference>
<accession>A0A166GCX9</accession>
<evidence type="ECO:0008006" key="3">
    <source>
        <dbReference type="Google" id="ProtNLM"/>
    </source>
</evidence>
<evidence type="ECO:0000313" key="1">
    <source>
        <dbReference type="EMBL" id="KZT41552.1"/>
    </source>
</evidence>
<evidence type="ECO:0000313" key="2">
    <source>
        <dbReference type="Proteomes" id="UP000076798"/>
    </source>
</evidence>
<dbReference type="InterPro" id="IPR032675">
    <property type="entry name" value="LRR_dom_sf"/>
</dbReference>
<proteinExistence type="predicted"/>
<dbReference type="SUPFAM" id="SSF52047">
    <property type="entry name" value="RNI-like"/>
    <property type="match status" value="1"/>
</dbReference>
<dbReference type="Proteomes" id="UP000076798">
    <property type="component" value="Unassembled WGS sequence"/>
</dbReference>
<keyword evidence="2" id="KW-1185">Reference proteome</keyword>